<keyword evidence="2" id="KW-0812">Transmembrane</keyword>
<gene>
    <name evidence="3" type="ORF">ODALV1_LOCUS10037</name>
</gene>
<feature type="compositionally biased region" description="Polar residues" evidence="1">
    <location>
        <begin position="567"/>
        <end position="580"/>
    </location>
</feature>
<accession>A0ABP1QGC1</accession>
<feature type="region of interest" description="Disordered" evidence="1">
    <location>
        <begin position="536"/>
        <end position="582"/>
    </location>
</feature>
<feature type="transmembrane region" description="Helical" evidence="2">
    <location>
        <begin position="225"/>
        <end position="247"/>
    </location>
</feature>
<protein>
    <submittedName>
        <fullName evidence="3">Uncharacterized protein</fullName>
    </submittedName>
</protein>
<evidence type="ECO:0000313" key="3">
    <source>
        <dbReference type="EMBL" id="CAL8098729.1"/>
    </source>
</evidence>
<keyword evidence="2" id="KW-0472">Membrane</keyword>
<dbReference type="Proteomes" id="UP001642540">
    <property type="component" value="Unassembled WGS sequence"/>
</dbReference>
<proteinExistence type="predicted"/>
<keyword evidence="4" id="KW-1185">Reference proteome</keyword>
<sequence length="694" mass="78560">MNPKVELVASNSLVKGITSGSYFDMERVLNQIGFPREYLIEFCNFINGGIPLFKDRNGILLITAYSKVWATIILSNMSAVIDSAPACNPITSQTFPLLHEIPETSIVSLEAYNLGAREYSPIKFEDTAHSLGIISCGQSAFSPITVTPLFSIFDSRIWFCIFITFFVIAPIAAYVVESQSKKIKKTISKNKKRCQAVLNHFCLSLLILLKQGAPRLMTRTKFPGLKYVAGSILLIGLVISNAYLYPYNLRRLIGPRRIIRPWHYHDLIWENYQIFTRANVESIIDRSKIDTFKQTSEHSATFNSFVGFTIPSKLSSEVSLAAESNPYARYDYYGPGRGLQAMLQHSSLHPDLFKEDVTKLGKIEIDQEKFRAIEKSILLKELLKFRRVAIVLPFQEMYEYYTEIRWRLYSSISVLPQTLHRKEIGIHLSGWVSDNIIWRIRAMDSTGIWSWVKGRFGFDKERKLEGSRYHRFITPANMSGNIIVVFLLLAFGVFIGAISFFVEKMIQLGKYLCCRGKKKTATEQIESILVEEKNVSDASRQVENEEGNESRSSKSEVSSLAKAHGASTCTTPASSPIQQELESRPPVKVTLLRKDIDVDEIIAVEDVEYVERVEIMNDEVELEGQQDTTGSTIQQTKVIDELTGVIVGDGESQEQPIAKENEEAQVSKIESKAVGELKLEKSMSEQLDEEFFIM</sequence>
<feature type="compositionally biased region" description="Basic and acidic residues" evidence="1">
    <location>
        <begin position="536"/>
        <end position="554"/>
    </location>
</feature>
<name>A0ABP1QGC1_9HEXA</name>
<comment type="caution">
    <text evidence="3">The sequence shown here is derived from an EMBL/GenBank/DDBJ whole genome shotgun (WGS) entry which is preliminary data.</text>
</comment>
<feature type="transmembrane region" description="Helical" evidence="2">
    <location>
        <begin position="156"/>
        <end position="176"/>
    </location>
</feature>
<dbReference type="Gene3D" id="1.10.287.70">
    <property type="match status" value="1"/>
</dbReference>
<feature type="transmembrane region" description="Helical" evidence="2">
    <location>
        <begin position="196"/>
        <end position="213"/>
    </location>
</feature>
<evidence type="ECO:0000313" key="4">
    <source>
        <dbReference type="Proteomes" id="UP001642540"/>
    </source>
</evidence>
<feature type="transmembrane region" description="Helical" evidence="2">
    <location>
        <begin position="478"/>
        <end position="502"/>
    </location>
</feature>
<organism evidence="3 4">
    <name type="scientific">Orchesella dallaii</name>
    <dbReference type="NCBI Taxonomy" id="48710"/>
    <lineage>
        <taxon>Eukaryota</taxon>
        <taxon>Metazoa</taxon>
        <taxon>Ecdysozoa</taxon>
        <taxon>Arthropoda</taxon>
        <taxon>Hexapoda</taxon>
        <taxon>Collembola</taxon>
        <taxon>Entomobryomorpha</taxon>
        <taxon>Entomobryoidea</taxon>
        <taxon>Orchesellidae</taxon>
        <taxon>Orchesellinae</taxon>
        <taxon>Orchesella</taxon>
    </lineage>
</organism>
<dbReference type="EMBL" id="CAXLJM020000030">
    <property type="protein sequence ID" value="CAL8098729.1"/>
    <property type="molecule type" value="Genomic_DNA"/>
</dbReference>
<evidence type="ECO:0000256" key="1">
    <source>
        <dbReference type="SAM" id="MobiDB-lite"/>
    </source>
</evidence>
<reference evidence="3 4" key="1">
    <citation type="submission" date="2024-08" db="EMBL/GenBank/DDBJ databases">
        <authorList>
            <person name="Cucini C."/>
            <person name="Frati F."/>
        </authorList>
    </citation>
    <scope>NUCLEOTIDE SEQUENCE [LARGE SCALE GENOMIC DNA]</scope>
</reference>
<keyword evidence="2" id="KW-1133">Transmembrane helix</keyword>
<evidence type="ECO:0000256" key="2">
    <source>
        <dbReference type="SAM" id="Phobius"/>
    </source>
</evidence>